<name>A0A975BEV7_9BACT</name>
<sequence length="37" mass="4382">MLFFIKTVRNNDQIAEDNISGNFYNILFLLSLDILYL</sequence>
<dbReference type="EMBL" id="CP061800">
    <property type="protein sequence ID" value="QTA84033.1"/>
    <property type="molecule type" value="Genomic_DNA"/>
</dbReference>
<accession>A0A975BEV7</accession>
<dbReference type="KEGG" id="dmm:dnm_000250"/>
<gene>
    <name evidence="1" type="ORF">dnm_000250</name>
</gene>
<proteinExistence type="predicted"/>
<evidence type="ECO:0000313" key="2">
    <source>
        <dbReference type="Proteomes" id="UP000663722"/>
    </source>
</evidence>
<reference evidence="1" key="1">
    <citation type="journal article" date="2021" name="Microb. Physiol.">
        <title>Proteogenomic Insights into the Physiology of Marine, Sulfate-Reducing, Filamentous Desulfonema limicola and Desulfonema magnum.</title>
        <authorList>
            <person name="Schnaars V."/>
            <person name="Wohlbrand L."/>
            <person name="Scheve S."/>
            <person name="Hinrichs C."/>
            <person name="Reinhardt R."/>
            <person name="Rabus R."/>
        </authorList>
    </citation>
    <scope>NUCLEOTIDE SEQUENCE</scope>
    <source>
        <strain evidence="1">4be13</strain>
    </source>
</reference>
<organism evidence="1 2">
    <name type="scientific">Desulfonema magnum</name>
    <dbReference type="NCBI Taxonomy" id="45655"/>
    <lineage>
        <taxon>Bacteria</taxon>
        <taxon>Pseudomonadati</taxon>
        <taxon>Thermodesulfobacteriota</taxon>
        <taxon>Desulfobacteria</taxon>
        <taxon>Desulfobacterales</taxon>
        <taxon>Desulfococcaceae</taxon>
        <taxon>Desulfonema</taxon>
    </lineage>
</organism>
<dbReference type="Proteomes" id="UP000663722">
    <property type="component" value="Chromosome"/>
</dbReference>
<evidence type="ECO:0000313" key="1">
    <source>
        <dbReference type="EMBL" id="QTA84033.1"/>
    </source>
</evidence>
<dbReference type="AlphaFoldDB" id="A0A975BEV7"/>
<protein>
    <submittedName>
        <fullName evidence="1">Uncharacterized protein</fullName>
    </submittedName>
</protein>
<keyword evidence="2" id="KW-1185">Reference proteome</keyword>